<comment type="caution">
    <text evidence="1">The sequence shown here is derived from an EMBL/GenBank/DDBJ whole genome shotgun (WGS) entry which is preliminary data.</text>
</comment>
<gene>
    <name evidence="1" type="ORF">BV25DRAFT_1814804</name>
</gene>
<accession>A0ACB8SJP4</accession>
<name>A0ACB8SJP4_9AGAM</name>
<sequence length="517" mass="58036">MPSLPVAHFNSTDWGIVVLVCVFSYALVRYFQSPWRKVPPGPRGLPLLGNIRELSDTRWLTSPASKAAYGDIMHLRIPGQSIVFLNSQKAAADLLDRRAAIYSDRPRLILASEIYTGSMELALVPYGDQWRRMRRAAHEGLNISAVKQYRPVQAKEAAVLALDMLTDSTNWAGHLRRHSASLIMSVLYDKPTTKRADDENVVKINEHVMRLMLVTLPGSNWVQIFPWMKHIPSRFAKWKRTALAWFAHDSGMFQGLMDHVRGTFAMGIESASLGATLIAHQKRSGLSDPEVAWLAGQMFLAGAETTNSSLAWWLVAMLAYPDVQQRAQAELDAVVGRDRAPAFSDMPALPYVRAMVKEIVRWRPVLPLGLPHCTTQDDWYEGLFIPKGSTCLVNLKSCNHDVEVYGADAARFDPARHLDAEGRPKRGPPDTKVEGHAGYGFGRRICVGRHLANDSMFMAIAMTLWAMHIRCAKDEHGVEILVNEEDFVNYELVQRPAPFSFEVVPRFPEALTILREE</sequence>
<protein>
    <submittedName>
        <fullName evidence="1">Cytochrome P450</fullName>
    </submittedName>
</protein>
<dbReference type="EMBL" id="MU277273">
    <property type="protein sequence ID" value="KAI0056011.1"/>
    <property type="molecule type" value="Genomic_DNA"/>
</dbReference>
<reference evidence="1" key="2">
    <citation type="journal article" date="2022" name="New Phytol.">
        <title>Evolutionary transition to the ectomycorrhizal habit in the genomes of a hyperdiverse lineage of mushroom-forming fungi.</title>
        <authorList>
            <person name="Looney B."/>
            <person name="Miyauchi S."/>
            <person name="Morin E."/>
            <person name="Drula E."/>
            <person name="Courty P.E."/>
            <person name="Kohler A."/>
            <person name="Kuo A."/>
            <person name="LaButti K."/>
            <person name="Pangilinan J."/>
            <person name="Lipzen A."/>
            <person name="Riley R."/>
            <person name="Andreopoulos W."/>
            <person name="He G."/>
            <person name="Johnson J."/>
            <person name="Nolan M."/>
            <person name="Tritt A."/>
            <person name="Barry K.W."/>
            <person name="Grigoriev I.V."/>
            <person name="Nagy L.G."/>
            <person name="Hibbett D."/>
            <person name="Henrissat B."/>
            <person name="Matheny P.B."/>
            <person name="Labbe J."/>
            <person name="Martin F.M."/>
        </authorList>
    </citation>
    <scope>NUCLEOTIDE SEQUENCE</scope>
    <source>
        <strain evidence="1">HHB10654</strain>
    </source>
</reference>
<proteinExistence type="predicted"/>
<keyword evidence="2" id="KW-1185">Reference proteome</keyword>
<dbReference type="Proteomes" id="UP000814140">
    <property type="component" value="Unassembled WGS sequence"/>
</dbReference>
<reference evidence="1" key="1">
    <citation type="submission" date="2021-03" db="EMBL/GenBank/DDBJ databases">
        <authorList>
            <consortium name="DOE Joint Genome Institute"/>
            <person name="Ahrendt S."/>
            <person name="Looney B.P."/>
            <person name="Miyauchi S."/>
            <person name="Morin E."/>
            <person name="Drula E."/>
            <person name="Courty P.E."/>
            <person name="Chicoki N."/>
            <person name="Fauchery L."/>
            <person name="Kohler A."/>
            <person name="Kuo A."/>
            <person name="Labutti K."/>
            <person name="Pangilinan J."/>
            <person name="Lipzen A."/>
            <person name="Riley R."/>
            <person name="Andreopoulos W."/>
            <person name="He G."/>
            <person name="Johnson J."/>
            <person name="Barry K.W."/>
            <person name="Grigoriev I.V."/>
            <person name="Nagy L."/>
            <person name="Hibbett D."/>
            <person name="Henrissat B."/>
            <person name="Matheny P.B."/>
            <person name="Labbe J."/>
            <person name="Martin F."/>
        </authorList>
    </citation>
    <scope>NUCLEOTIDE SEQUENCE</scope>
    <source>
        <strain evidence="1">HHB10654</strain>
    </source>
</reference>
<evidence type="ECO:0000313" key="2">
    <source>
        <dbReference type="Proteomes" id="UP000814140"/>
    </source>
</evidence>
<organism evidence="1 2">
    <name type="scientific">Artomyces pyxidatus</name>
    <dbReference type="NCBI Taxonomy" id="48021"/>
    <lineage>
        <taxon>Eukaryota</taxon>
        <taxon>Fungi</taxon>
        <taxon>Dikarya</taxon>
        <taxon>Basidiomycota</taxon>
        <taxon>Agaricomycotina</taxon>
        <taxon>Agaricomycetes</taxon>
        <taxon>Russulales</taxon>
        <taxon>Auriscalpiaceae</taxon>
        <taxon>Artomyces</taxon>
    </lineage>
</organism>
<evidence type="ECO:0000313" key="1">
    <source>
        <dbReference type="EMBL" id="KAI0056011.1"/>
    </source>
</evidence>